<name>A0A0M3I6Y7_ASCLU</name>
<proteinExistence type="predicted"/>
<evidence type="ECO:0000256" key="1">
    <source>
        <dbReference type="SAM" id="MobiDB-lite"/>
    </source>
</evidence>
<accession>A0A0M3I6Y7</accession>
<feature type="compositionally biased region" description="Polar residues" evidence="1">
    <location>
        <begin position="56"/>
        <end position="68"/>
    </location>
</feature>
<dbReference type="AlphaFoldDB" id="A0A0M3I6Y7"/>
<sequence>MVRQLGKRSAASRLETAALRTPVKLGTYVRVTTVFPHWQYRISAILGKCCKQSLSRARSTTPSRSGAATLTGGRVWQR</sequence>
<reference evidence="3" key="1">
    <citation type="submission" date="2017-02" db="UniProtKB">
        <authorList>
            <consortium name="WormBaseParasite"/>
        </authorList>
    </citation>
    <scope>IDENTIFICATION</scope>
</reference>
<feature type="region of interest" description="Disordered" evidence="1">
    <location>
        <begin position="56"/>
        <end position="78"/>
    </location>
</feature>
<evidence type="ECO:0000313" key="2">
    <source>
        <dbReference type="Proteomes" id="UP000036681"/>
    </source>
</evidence>
<dbReference type="Proteomes" id="UP000036681">
    <property type="component" value="Unplaced"/>
</dbReference>
<keyword evidence="2" id="KW-1185">Reference proteome</keyword>
<evidence type="ECO:0000313" key="3">
    <source>
        <dbReference type="WBParaSite" id="ALUE_0001287801-mRNA-1"/>
    </source>
</evidence>
<dbReference type="WBParaSite" id="ALUE_0001287801-mRNA-1">
    <property type="protein sequence ID" value="ALUE_0001287801-mRNA-1"/>
    <property type="gene ID" value="ALUE_0001287801"/>
</dbReference>
<organism evidence="2 3">
    <name type="scientific">Ascaris lumbricoides</name>
    <name type="common">Giant roundworm</name>
    <dbReference type="NCBI Taxonomy" id="6252"/>
    <lineage>
        <taxon>Eukaryota</taxon>
        <taxon>Metazoa</taxon>
        <taxon>Ecdysozoa</taxon>
        <taxon>Nematoda</taxon>
        <taxon>Chromadorea</taxon>
        <taxon>Rhabditida</taxon>
        <taxon>Spirurina</taxon>
        <taxon>Ascaridomorpha</taxon>
        <taxon>Ascaridoidea</taxon>
        <taxon>Ascarididae</taxon>
        <taxon>Ascaris</taxon>
    </lineage>
</organism>
<protein>
    <submittedName>
        <fullName evidence="3">S1 motif domain-containing protein</fullName>
    </submittedName>
</protein>